<dbReference type="InterPro" id="IPR044741">
    <property type="entry name" value="NsLTP-like"/>
</dbReference>
<comment type="caution">
    <text evidence="2">The sequence shown here is derived from an EMBL/GenBank/DDBJ whole genome shotgun (WGS) entry which is preliminary data.</text>
</comment>
<evidence type="ECO:0000313" key="2">
    <source>
        <dbReference type="EMBL" id="KAF9606067.1"/>
    </source>
</evidence>
<dbReference type="InterPro" id="IPR039265">
    <property type="entry name" value="DIR1-like"/>
</dbReference>
<dbReference type="PANTHER" id="PTHR33122">
    <property type="entry name" value="LIPID BINDING PROTEIN-RELATED"/>
    <property type="match status" value="1"/>
</dbReference>
<dbReference type="GO" id="GO:0009627">
    <property type="term" value="P:systemic acquired resistance"/>
    <property type="evidence" value="ECO:0007669"/>
    <property type="project" value="InterPro"/>
</dbReference>
<proteinExistence type="predicted"/>
<dbReference type="EMBL" id="JADFTS010000005">
    <property type="protein sequence ID" value="KAF9606067.1"/>
    <property type="molecule type" value="Genomic_DNA"/>
</dbReference>
<dbReference type="GO" id="GO:0005504">
    <property type="term" value="F:fatty acid binding"/>
    <property type="evidence" value="ECO:0007669"/>
    <property type="project" value="InterPro"/>
</dbReference>
<keyword evidence="3" id="KW-1185">Reference proteome</keyword>
<dbReference type="PANTHER" id="PTHR33122:SF60">
    <property type="entry name" value="LIPID-TRANSFER PROTEIN DIR1-RELATED"/>
    <property type="match status" value="1"/>
</dbReference>
<reference evidence="2 3" key="1">
    <citation type="submission" date="2020-10" db="EMBL/GenBank/DDBJ databases">
        <title>The Coptis chinensis genome and diversification of protoberbering-type alkaloids.</title>
        <authorList>
            <person name="Wang B."/>
            <person name="Shu S."/>
            <person name="Song C."/>
            <person name="Liu Y."/>
        </authorList>
    </citation>
    <scope>NUCLEOTIDE SEQUENCE [LARGE SCALE GENOMIC DNA]</scope>
    <source>
        <strain evidence="2">HL-2020</strain>
        <tissue evidence="2">Leaf</tissue>
    </source>
</reference>
<accession>A0A835LV30</accession>
<dbReference type="SUPFAM" id="SSF47699">
    <property type="entry name" value="Bifunctional inhibitor/lipid-transfer protein/seed storage 2S albumin"/>
    <property type="match status" value="1"/>
</dbReference>
<sequence>MHIHGLSYQRTPSTLYKVTSAMAEEHRVISMEKSQALVVVVMLVVLFGVSGNKITSSKALILCNLNQDDLITCKPAVTKPNPVDPTSDCCTALTKANLTCLCSYKNSMVLPLYGIDPDLAMKLPEKCSLTPPTTCT</sequence>
<evidence type="ECO:0000259" key="1">
    <source>
        <dbReference type="Pfam" id="PF14368"/>
    </source>
</evidence>
<evidence type="ECO:0000313" key="3">
    <source>
        <dbReference type="Proteomes" id="UP000631114"/>
    </source>
</evidence>
<organism evidence="2 3">
    <name type="scientific">Coptis chinensis</name>
    <dbReference type="NCBI Taxonomy" id="261450"/>
    <lineage>
        <taxon>Eukaryota</taxon>
        <taxon>Viridiplantae</taxon>
        <taxon>Streptophyta</taxon>
        <taxon>Embryophyta</taxon>
        <taxon>Tracheophyta</taxon>
        <taxon>Spermatophyta</taxon>
        <taxon>Magnoliopsida</taxon>
        <taxon>Ranunculales</taxon>
        <taxon>Ranunculaceae</taxon>
        <taxon>Coptidoideae</taxon>
        <taxon>Coptis</taxon>
    </lineage>
</organism>
<dbReference type="InterPro" id="IPR016140">
    <property type="entry name" value="Bifunc_inhib/LTP/seed_store"/>
</dbReference>
<protein>
    <recommendedName>
        <fullName evidence="1">Bifunctional inhibitor/plant lipid transfer protein/seed storage helical domain-containing protein</fullName>
    </recommendedName>
</protein>
<dbReference type="InterPro" id="IPR036312">
    <property type="entry name" value="Bifun_inhib/LTP/seed_sf"/>
</dbReference>
<feature type="domain" description="Bifunctional inhibitor/plant lipid transfer protein/seed storage helical" evidence="1">
    <location>
        <begin position="50"/>
        <end position="133"/>
    </location>
</feature>
<dbReference type="Gene3D" id="1.10.110.10">
    <property type="entry name" value="Plant lipid-transfer and hydrophobic proteins"/>
    <property type="match status" value="1"/>
</dbReference>
<name>A0A835LV30_9MAGN</name>
<dbReference type="OrthoDB" id="643149at2759"/>
<dbReference type="Pfam" id="PF14368">
    <property type="entry name" value="LTP_2"/>
    <property type="match status" value="1"/>
</dbReference>
<dbReference type="Proteomes" id="UP000631114">
    <property type="component" value="Unassembled WGS sequence"/>
</dbReference>
<gene>
    <name evidence="2" type="ORF">IFM89_023090</name>
</gene>
<dbReference type="AlphaFoldDB" id="A0A835LV30"/>
<dbReference type="CDD" id="cd04660">
    <property type="entry name" value="nsLTP_like"/>
    <property type="match status" value="1"/>
</dbReference>